<organism evidence="2 3">
    <name type="scientific">Streptomyces cupreus</name>
    <dbReference type="NCBI Taxonomy" id="2759956"/>
    <lineage>
        <taxon>Bacteria</taxon>
        <taxon>Bacillati</taxon>
        <taxon>Actinomycetota</taxon>
        <taxon>Actinomycetes</taxon>
        <taxon>Kitasatosporales</taxon>
        <taxon>Streptomycetaceae</taxon>
        <taxon>Streptomyces</taxon>
    </lineage>
</organism>
<dbReference type="InterPro" id="IPR001387">
    <property type="entry name" value="Cro/C1-type_HTH"/>
</dbReference>
<evidence type="ECO:0000259" key="1">
    <source>
        <dbReference type="SMART" id="SM00530"/>
    </source>
</evidence>
<dbReference type="RefSeq" id="WP_186282311.1">
    <property type="nucleotide sequence ID" value="NZ_JACMSF010000010.1"/>
</dbReference>
<reference evidence="2 3" key="1">
    <citation type="submission" date="2020-08" db="EMBL/GenBank/DDBJ databases">
        <title>Streptomyces sp. PSKA01 genome sequencing and assembly.</title>
        <authorList>
            <person name="Mandal S."/>
            <person name="Maiti P.K."/>
            <person name="Das P."/>
        </authorList>
    </citation>
    <scope>NUCLEOTIDE SEQUENCE [LARGE SCALE GENOMIC DNA]</scope>
    <source>
        <strain evidence="2 3">PSKA01</strain>
    </source>
</reference>
<feature type="domain" description="HTH cro/C1-type" evidence="1">
    <location>
        <begin position="15"/>
        <end position="76"/>
    </location>
</feature>
<dbReference type="Pfam" id="PF13560">
    <property type="entry name" value="HTH_31"/>
    <property type="match status" value="1"/>
</dbReference>
<protein>
    <submittedName>
        <fullName evidence="2">Helix-turn-helix domain-containing protein</fullName>
    </submittedName>
</protein>
<sequence length="288" mass="31998">MAHIPSARGRMLGAELRRLRDERGKRLRGGLTKKAVAIHMGRSESWVYRAEAGKTPIAWAEVAALCDFYEAPADEKDRLVNLARNAEQQDWWTDFSDVFTGSYVSFEAVASWMRTYHAGLVPGVLQAPPYADAVIRKFRADASDEEVRRRVEARMARQTILDGGELTDLSALLDEAVIRRCMAADASVARAQISALLDAADRPNVAIRIVPFDAGFHDCISEGSFVRLGFNDPTYPSLVYAEGLMGDVYVEKEEGVSRYEIAWDRTAALAMSADESAEYLRASWKGLK</sequence>
<accession>A0A7X1J1C4</accession>
<dbReference type="InterPro" id="IPR043917">
    <property type="entry name" value="DUF5753"/>
</dbReference>
<dbReference type="InterPro" id="IPR010982">
    <property type="entry name" value="Lambda_DNA-bd_dom_sf"/>
</dbReference>
<proteinExistence type="predicted"/>
<dbReference type="Proteomes" id="UP000584670">
    <property type="component" value="Unassembled WGS sequence"/>
</dbReference>
<dbReference type="AlphaFoldDB" id="A0A7X1J1C4"/>
<comment type="caution">
    <text evidence="2">The sequence shown here is derived from an EMBL/GenBank/DDBJ whole genome shotgun (WGS) entry which is preliminary data.</text>
</comment>
<dbReference type="SMART" id="SM00530">
    <property type="entry name" value="HTH_XRE"/>
    <property type="match status" value="1"/>
</dbReference>
<evidence type="ECO:0000313" key="3">
    <source>
        <dbReference type="Proteomes" id="UP000584670"/>
    </source>
</evidence>
<dbReference type="GO" id="GO:0003677">
    <property type="term" value="F:DNA binding"/>
    <property type="evidence" value="ECO:0007669"/>
    <property type="project" value="InterPro"/>
</dbReference>
<gene>
    <name evidence="2" type="ORF">H4N64_12420</name>
</gene>
<dbReference type="SUPFAM" id="SSF47413">
    <property type="entry name" value="lambda repressor-like DNA-binding domains"/>
    <property type="match status" value="1"/>
</dbReference>
<dbReference type="Gene3D" id="1.10.260.40">
    <property type="entry name" value="lambda repressor-like DNA-binding domains"/>
    <property type="match status" value="1"/>
</dbReference>
<name>A0A7X1J1C4_9ACTN</name>
<dbReference type="Pfam" id="PF19054">
    <property type="entry name" value="DUF5753"/>
    <property type="match status" value="1"/>
</dbReference>
<dbReference type="CDD" id="cd00093">
    <property type="entry name" value="HTH_XRE"/>
    <property type="match status" value="1"/>
</dbReference>
<evidence type="ECO:0000313" key="2">
    <source>
        <dbReference type="EMBL" id="MBC2902403.1"/>
    </source>
</evidence>
<dbReference type="EMBL" id="JACMSF010000010">
    <property type="protein sequence ID" value="MBC2902403.1"/>
    <property type="molecule type" value="Genomic_DNA"/>
</dbReference>
<keyword evidence="3" id="KW-1185">Reference proteome</keyword>